<protein>
    <recommendedName>
        <fullName evidence="3 7">Argininosuccinate lyase</fullName>
        <shortName evidence="7">ASAL</shortName>
        <ecNumber evidence="3 7">4.3.2.1</ecNumber>
    </recommendedName>
    <alternativeName>
        <fullName evidence="7">Arginosuccinase</fullName>
    </alternativeName>
</protein>
<proteinExistence type="inferred from homology"/>
<evidence type="ECO:0000259" key="9">
    <source>
        <dbReference type="Pfam" id="PF14698"/>
    </source>
</evidence>
<dbReference type="InterPro" id="IPR029419">
    <property type="entry name" value="Arg_succ_lyase_C"/>
</dbReference>
<evidence type="ECO:0000313" key="11">
    <source>
        <dbReference type="Proteomes" id="UP000322876"/>
    </source>
</evidence>
<comment type="similarity">
    <text evidence="7">Belongs to the lyase 1 family. Argininosuccinate lyase subfamily.</text>
</comment>
<dbReference type="Gene3D" id="1.10.40.30">
    <property type="entry name" value="Fumarase/aspartase (C-terminal domain)"/>
    <property type="match status" value="1"/>
</dbReference>
<dbReference type="Gene3D" id="1.10.275.10">
    <property type="entry name" value="Fumarase/aspartase (N-terminal domain)"/>
    <property type="match status" value="1"/>
</dbReference>
<dbReference type="Pfam" id="PF00206">
    <property type="entry name" value="Lyase_1"/>
    <property type="match status" value="1"/>
</dbReference>
<comment type="subcellular location">
    <subcellularLocation>
        <location evidence="7">Cytoplasm</location>
    </subcellularLocation>
</comment>
<dbReference type="OrthoDB" id="9769623at2"/>
<keyword evidence="5 7" id="KW-0028">Amino-acid biosynthesis</keyword>
<comment type="caution">
    <text evidence="10">The sequence shown here is derived from an EMBL/GenBank/DDBJ whole genome shotgun (WGS) entry which is preliminary data.</text>
</comment>
<dbReference type="FunFam" id="1.10.275.10:FF:000002">
    <property type="entry name" value="Argininosuccinate lyase"/>
    <property type="match status" value="1"/>
</dbReference>
<dbReference type="PANTHER" id="PTHR43814:SF1">
    <property type="entry name" value="ARGININOSUCCINATE LYASE"/>
    <property type="match status" value="1"/>
</dbReference>
<dbReference type="EC" id="4.3.2.1" evidence="3 7"/>
<keyword evidence="4 7" id="KW-0055">Arginine biosynthesis</keyword>
<dbReference type="PANTHER" id="PTHR43814">
    <property type="entry name" value="ARGININOSUCCINATE LYASE"/>
    <property type="match status" value="1"/>
</dbReference>
<comment type="catalytic activity">
    <reaction evidence="1 7">
        <text>2-(N(omega)-L-arginino)succinate = fumarate + L-arginine</text>
        <dbReference type="Rhea" id="RHEA:24020"/>
        <dbReference type="ChEBI" id="CHEBI:29806"/>
        <dbReference type="ChEBI" id="CHEBI:32682"/>
        <dbReference type="ChEBI" id="CHEBI:57472"/>
        <dbReference type="EC" id="4.3.2.1"/>
    </reaction>
</comment>
<evidence type="ECO:0000259" key="8">
    <source>
        <dbReference type="Pfam" id="PF00206"/>
    </source>
</evidence>
<dbReference type="AlphaFoldDB" id="A0A5A8F6Z5"/>
<organism evidence="10 11">
    <name type="scientific">Deferribacter autotrophicus</name>
    <dbReference type="NCBI Taxonomy" id="500465"/>
    <lineage>
        <taxon>Bacteria</taxon>
        <taxon>Pseudomonadati</taxon>
        <taxon>Deferribacterota</taxon>
        <taxon>Deferribacteres</taxon>
        <taxon>Deferribacterales</taxon>
        <taxon>Deferribacteraceae</taxon>
        <taxon>Deferribacter</taxon>
    </lineage>
</organism>
<dbReference type="InterPro" id="IPR020557">
    <property type="entry name" value="Fumarate_lyase_CS"/>
</dbReference>
<evidence type="ECO:0000256" key="5">
    <source>
        <dbReference type="ARBA" id="ARBA00022605"/>
    </source>
</evidence>
<dbReference type="PRINTS" id="PR00145">
    <property type="entry name" value="ARGSUCLYASE"/>
</dbReference>
<dbReference type="InterPro" id="IPR000362">
    <property type="entry name" value="Fumarate_lyase_fam"/>
</dbReference>
<dbReference type="GO" id="GO:0004056">
    <property type="term" value="F:argininosuccinate lyase activity"/>
    <property type="evidence" value="ECO:0007669"/>
    <property type="project" value="UniProtKB-UniRule"/>
</dbReference>
<dbReference type="InterPro" id="IPR022761">
    <property type="entry name" value="Fumarate_lyase_N"/>
</dbReference>
<dbReference type="GO" id="GO:0042450">
    <property type="term" value="P:L-arginine biosynthetic process via ornithine"/>
    <property type="evidence" value="ECO:0007669"/>
    <property type="project" value="UniProtKB-UniRule"/>
</dbReference>
<keyword evidence="6 7" id="KW-0456">Lyase</keyword>
<comment type="pathway">
    <text evidence="2 7">Amino-acid biosynthesis; L-arginine biosynthesis; L-arginine from L-ornithine and carbamoyl phosphate: step 3/3.</text>
</comment>
<dbReference type="RefSeq" id="WP_149265816.1">
    <property type="nucleotide sequence ID" value="NZ_VFJB01000003.1"/>
</dbReference>
<dbReference type="InterPro" id="IPR024083">
    <property type="entry name" value="Fumarase/histidase_N"/>
</dbReference>
<dbReference type="PRINTS" id="PR00149">
    <property type="entry name" value="FUMRATELYASE"/>
</dbReference>
<evidence type="ECO:0000256" key="2">
    <source>
        <dbReference type="ARBA" id="ARBA00004941"/>
    </source>
</evidence>
<evidence type="ECO:0000256" key="7">
    <source>
        <dbReference type="HAMAP-Rule" id="MF_00006"/>
    </source>
</evidence>
<evidence type="ECO:0000256" key="1">
    <source>
        <dbReference type="ARBA" id="ARBA00000985"/>
    </source>
</evidence>
<dbReference type="Proteomes" id="UP000322876">
    <property type="component" value="Unassembled WGS sequence"/>
</dbReference>
<reference evidence="10 11" key="1">
    <citation type="submission" date="2019-06" db="EMBL/GenBank/DDBJ databases">
        <title>Genomic insights into carbon and energy metabolism of Deferribacter autotrophicus revealed new metabolic traits in the phylum Deferribacteres.</title>
        <authorList>
            <person name="Slobodkin A.I."/>
            <person name="Slobodkina G.B."/>
            <person name="Allioux M."/>
            <person name="Alain K."/>
            <person name="Jebbar M."/>
            <person name="Shadrin V."/>
            <person name="Kublanov I.V."/>
            <person name="Toshchakov S.V."/>
            <person name="Bonch-Osmolovskaya E.A."/>
        </authorList>
    </citation>
    <scope>NUCLEOTIDE SEQUENCE [LARGE SCALE GENOMIC DNA]</scope>
    <source>
        <strain evidence="10 11">SL50</strain>
    </source>
</reference>
<dbReference type="InterPro" id="IPR008948">
    <property type="entry name" value="L-Aspartase-like"/>
</dbReference>
<dbReference type="PROSITE" id="PS00163">
    <property type="entry name" value="FUMARATE_LYASES"/>
    <property type="match status" value="1"/>
</dbReference>
<gene>
    <name evidence="7 10" type="primary">argH</name>
    <name evidence="10" type="ORF">FHQ18_03660</name>
</gene>
<dbReference type="CDD" id="cd01359">
    <property type="entry name" value="Argininosuccinate_lyase"/>
    <property type="match status" value="1"/>
</dbReference>
<dbReference type="FunFam" id="1.10.40.30:FF:000001">
    <property type="entry name" value="Argininosuccinate lyase"/>
    <property type="match status" value="1"/>
</dbReference>
<dbReference type="EMBL" id="VFJB01000003">
    <property type="protein sequence ID" value="KAA0259059.1"/>
    <property type="molecule type" value="Genomic_DNA"/>
</dbReference>
<dbReference type="UniPathway" id="UPA00068">
    <property type="reaction ID" value="UER00114"/>
</dbReference>
<keyword evidence="7" id="KW-0963">Cytoplasm</keyword>
<evidence type="ECO:0000313" key="10">
    <source>
        <dbReference type="EMBL" id="KAA0259059.1"/>
    </source>
</evidence>
<feature type="domain" description="Fumarate lyase N-terminal" evidence="8">
    <location>
        <begin position="8"/>
        <end position="302"/>
    </location>
</feature>
<dbReference type="Pfam" id="PF14698">
    <property type="entry name" value="ASL_C2"/>
    <property type="match status" value="1"/>
</dbReference>
<evidence type="ECO:0000256" key="4">
    <source>
        <dbReference type="ARBA" id="ARBA00022571"/>
    </source>
</evidence>
<name>A0A5A8F6Z5_9BACT</name>
<keyword evidence="11" id="KW-1185">Reference proteome</keyword>
<accession>A0A5A8F6Z5</accession>
<feature type="domain" description="Argininosuccinate lyase C-terminal" evidence="9">
    <location>
        <begin position="365"/>
        <end position="431"/>
    </location>
</feature>
<dbReference type="FunFam" id="1.20.200.10:FF:000015">
    <property type="entry name" value="argininosuccinate lyase isoform X2"/>
    <property type="match status" value="1"/>
</dbReference>
<sequence>MSDKLWGGRFELPTDKFVDEFNASIHFDKRLYRYDIKGSLAHVEMLAKQGIIKPLEAEKIKEGLLQILDEIERGDFEFRTEDEDIHMAIEKRLKEIVGDVGGKLHTARSRNDQVAVDVRMYLRDVVEDVKKYIKAFLEVLVKKAEDNINVIMPGFTHLQTAQPILFSHYLLAYFQMFKRDFERFDDSLKRLNKNPLGSCALAGTTFPIDRFFTSELLGFDNPTENSLDSVSDRDFVLEFLTNASICQMHLSRLCEELIIYATSEFNFIEFSDDYCTGSSIMPQKKNPDVAELIRGKTGAVYGSMIGLFTTMKGLPLAYNKDMQEDKIPLFNAADNLLGSLKIISPMIEKMKINREKMYEAASKGYSTATELADYLVRKGLPFRDAHFVVGKTVKYAIDKEKKLDELSIDELRQFSELIDSDVYEYISVENAAKNKNSYGGTGLKSVMEQIKNAKQFLQAI</sequence>
<dbReference type="Gene3D" id="1.20.200.10">
    <property type="entry name" value="Fumarase/aspartase (Central domain)"/>
    <property type="match status" value="1"/>
</dbReference>
<dbReference type="InterPro" id="IPR009049">
    <property type="entry name" value="Argininosuccinate_lyase"/>
</dbReference>
<dbReference type="SUPFAM" id="SSF48557">
    <property type="entry name" value="L-aspartase-like"/>
    <property type="match status" value="1"/>
</dbReference>
<dbReference type="GO" id="GO:0005829">
    <property type="term" value="C:cytosol"/>
    <property type="evidence" value="ECO:0007669"/>
    <property type="project" value="TreeGrafter"/>
</dbReference>
<dbReference type="HAMAP" id="MF_00006">
    <property type="entry name" value="Arg_succ_lyase"/>
    <property type="match status" value="1"/>
</dbReference>
<evidence type="ECO:0000256" key="3">
    <source>
        <dbReference type="ARBA" id="ARBA00012338"/>
    </source>
</evidence>
<evidence type="ECO:0000256" key="6">
    <source>
        <dbReference type="ARBA" id="ARBA00023239"/>
    </source>
</evidence>
<dbReference type="NCBIfam" id="TIGR00838">
    <property type="entry name" value="argH"/>
    <property type="match status" value="1"/>
</dbReference>